<reference evidence="2" key="1">
    <citation type="submission" date="2016-10" db="EMBL/GenBank/DDBJ databases">
        <authorList>
            <person name="Benchimol M."/>
            <person name="Almeida L.G."/>
            <person name="Vasconcelos A.T."/>
            <person name="Perreira-Neves A."/>
            <person name="Rosa I.A."/>
            <person name="Tasca T."/>
            <person name="Bogo M.R."/>
            <person name="de Souza W."/>
        </authorList>
    </citation>
    <scope>NUCLEOTIDE SEQUENCE [LARGE SCALE GENOMIC DNA]</scope>
    <source>
        <strain evidence="2">K</strain>
    </source>
</reference>
<dbReference type="OrthoDB" id="10687790at2759"/>
<organism evidence="2 3">
    <name type="scientific">Tritrichomonas foetus</name>
    <dbReference type="NCBI Taxonomy" id="1144522"/>
    <lineage>
        <taxon>Eukaryota</taxon>
        <taxon>Metamonada</taxon>
        <taxon>Parabasalia</taxon>
        <taxon>Tritrichomonadida</taxon>
        <taxon>Tritrichomonadidae</taxon>
        <taxon>Tritrichomonas</taxon>
    </lineage>
</organism>
<evidence type="ECO:0000313" key="2">
    <source>
        <dbReference type="EMBL" id="OHT06897.1"/>
    </source>
</evidence>
<dbReference type="GeneID" id="94838778"/>
<dbReference type="VEuPathDB" id="TrichDB:TRFO_25003"/>
<dbReference type="Proteomes" id="UP000179807">
    <property type="component" value="Unassembled WGS sequence"/>
</dbReference>
<name>A0A1J4K612_9EUKA</name>
<dbReference type="RefSeq" id="XP_068360033.1">
    <property type="nucleotide sequence ID" value="XM_068504074.1"/>
</dbReference>
<dbReference type="AlphaFoldDB" id="A0A1J4K612"/>
<dbReference type="EMBL" id="MLAK01000712">
    <property type="protein sequence ID" value="OHT06897.1"/>
    <property type="molecule type" value="Genomic_DNA"/>
</dbReference>
<evidence type="ECO:0000313" key="3">
    <source>
        <dbReference type="Proteomes" id="UP000179807"/>
    </source>
</evidence>
<accession>A0A1J4K612</accession>
<comment type="caution">
    <text evidence="2">The sequence shown here is derived from an EMBL/GenBank/DDBJ whole genome shotgun (WGS) entry which is preliminary data.</text>
</comment>
<proteinExistence type="predicted"/>
<feature type="region of interest" description="Disordered" evidence="1">
    <location>
        <begin position="309"/>
        <end position="328"/>
    </location>
</feature>
<keyword evidence="3" id="KW-1185">Reference proteome</keyword>
<sequence>MMTIYQFNFDFWQKKKNILNWCYFRAAMFAIRKSFSNKLTRSISQLSVEEILLHHNLAQTIRNCAPELFSVFFPKDYPSPSNFNLLIEYALFGKTPNDEKYQNCTHYQINVNAGNFLSSSNEEIQKYIVEDPNQTVLKSLQMFMTMPELWSNSVLTGNFQRIIESLFYANINYLSDEFVMELTVFSLEHVKICAFNELLYSILNNYLPEKNKKSPYISIVLQYAVFYTYNLVYQIKDEDIFYLSMTRKNDILKEHDMNYMRNTQPLNYYLKPIPLPDYLALNNQKIFTGDLADQAFANGFQKFPKKYKHQKTRQITNSPNSNSSENSDKMPVFDLETSKMSAYLILSNVRRAILNDNRLVDMMNDTYLIDLILYCGVFSDFESPISFEAFRILYILFYGYSNYLTPIPLSSEIQEFIDFSADFFIFDSTCLTSQMVNAFPLFWKHRYQTSYKDELIVPEDKLYRMTGPFTIPAERNPLLILLPVFFSEPPLSSQLNAYYLEIFERLNKERINIMGEENENEHNLSDEQMKTVFEIDCTVYEFLMKKFDYFGEEMTFYEAAAQCCPKYSTETKFVDDENHRKATNGGPTYLVNYFQNKFSFFDFELEISQMGSEIQEITNKNCEIINSYFEYLEPKKKIISIIDNKFTHSGNSVTTLERRNMKNNYNQFSMPPNVIVDELTLNDEQ</sequence>
<protein>
    <submittedName>
        <fullName evidence="2">Uncharacterized protein</fullName>
    </submittedName>
</protein>
<evidence type="ECO:0000256" key="1">
    <source>
        <dbReference type="SAM" id="MobiDB-lite"/>
    </source>
</evidence>
<gene>
    <name evidence="2" type="ORF">TRFO_25003</name>
</gene>